<evidence type="ECO:0000256" key="3">
    <source>
        <dbReference type="ARBA" id="ARBA00022553"/>
    </source>
</evidence>
<evidence type="ECO:0000256" key="1">
    <source>
        <dbReference type="ARBA" id="ARBA00000085"/>
    </source>
</evidence>
<feature type="domain" description="Histidine kinase" evidence="7">
    <location>
        <begin position="1"/>
        <end position="195"/>
    </location>
</feature>
<evidence type="ECO:0000313" key="8">
    <source>
        <dbReference type="EMBL" id="RAI73561.1"/>
    </source>
</evidence>
<dbReference type="SUPFAM" id="SSF55874">
    <property type="entry name" value="ATPase domain of HSP90 chaperone/DNA topoisomerase II/histidine kinase"/>
    <property type="match status" value="1"/>
</dbReference>
<dbReference type="PANTHER" id="PTHR43711:SF26">
    <property type="entry name" value="SENSOR HISTIDINE KINASE RCSC"/>
    <property type="match status" value="1"/>
</dbReference>
<dbReference type="SMART" id="SM00387">
    <property type="entry name" value="HATPase_c"/>
    <property type="match status" value="1"/>
</dbReference>
<evidence type="ECO:0000259" key="7">
    <source>
        <dbReference type="PROSITE" id="PS50109"/>
    </source>
</evidence>
<evidence type="ECO:0000256" key="5">
    <source>
        <dbReference type="ARBA" id="ARBA00022777"/>
    </source>
</evidence>
<dbReference type="GO" id="GO:0004673">
    <property type="term" value="F:protein histidine kinase activity"/>
    <property type="evidence" value="ECO:0007669"/>
    <property type="project" value="UniProtKB-EC"/>
</dbReference>
<evidence type="ECO:0000256" key="2">
    <source>
        <dbReference type="ARBA" id="ARBA00012438"/>
    </source>
</evidence>
<keyword evidence="4" id="KW-0808">Transferase</keyword>
<gene>
    <name evidence="8" type="ORF">HMF3257_02385</name>
</gene>
<dbReference type="InterPro" id="IPR003594">
    <property type="entry name" value="HATPase_dom"/>
</dbReference>
<sequence length="195" mass="21652">MHLERSIQGPPPAVSRHLETIEREIANFSELLTDILTIGKIDVGRISFHPEPVDLVALTNRVIETHFADRKDNRVVDVLIEGEPERVSVDQKLISHVLVNLLSNAFKFSQSNPKLLIRFGAQVVISVIDQGIGIPAEEQAHLFQTFFRAKNVVNIHGSGLGLVIVREFVELHGGTIRIDSVEHEGTTVTFTLLKG</sequence>
<proteinExistence type="predicted"/>
<dbReference type="InterPro" id="IPR036890">
    <property type="entry name" value="HATPase_C_sf"/>
</dbReference>
<dbReference type="CDD" id="cd00075">
    <property type="entry name" value="HATPase"/>
    <property type="match status" value="1"/>
</dbReference>
<evidence type="ECO:0000256" key="4">
    <source>
        <dbReference type="ARBA" id="ARBA00022679"/>
    </source>
</evidence>
<dbReference type="Gene3D" id="3.30.565.10">
    <property type="entry name" value="Histidine kinase-like ATPase, C-terminal domain"/>
    <property type="match status" value="1"/>
</dbReference>
<dbReference type="InterPro" id="IPR004358">
    <property type="entry name" value="Sig_transdc_His_kin-like_C"/>
</dbReference>
<dbReference type="EMBL" id="QLII01000001">
    <property type="protein sequence ID" value="RAI73561.1"/>
    <property type="molecule type" value="Genomic_DNA"/>
</dbReference>
<evidence type="ECO:0000256" key="6">
    <source>
        <dbReference type="ARBA" id="ARBA00023012"/>
    </source>
</evidence>
<keyword evidence="9" id="KW-1185">Reference proteome</keyword>
<reference evidence="8 9" key="1">
    <citation type="submission" date="2018-06" db="EMBL/GenBank/DDBJ databases">
        <title>Spirosoma sp. HMF3257 Genome sequencing and assembly.</title>
        <authorList>
            <person name="Kang H."/>
            <person name="Cha I."/>
            <person name="Kim H."/>
            <person name="Kang J."/>
            <person name="Joh K."/>
        </authorList>
    </citation>
    <scope>NUCLEOTIDE SEQUENCE [LARGE SCALE GENOMIC DNA]</scope>
    <source>
        <strain evidence="8 9">HMF3257</strain>
    </source>
</reference>
<dbReference type="OrthoDB" id="9808408at2"/>
<dbReference type="Proteomes" id="UP000249016">
    <property type="component" value="Unassembled WGS sequence"/>
</dbReference>
<dbReference type="PANTHER" id="PTHR43711">
    <property type="entry name" value="TWO-COMPONENT HISTIDINE KINASE"/>
    <property type="match status" value="1"/>
</dbReference>
<dbReference type="InterPro" id="IPR005467">
    <property type="entry name" value="His_kinase_dom"/>
</dbReference>
<organism evidence="8 9">
    <name type="scientific">Spirosoma telluris</name>
    <dbReference type="NCBI Taxonomy" id="2183553"/>
    <lineage>
        <taxon>Bacteria</taxon>
        <taxon>Pseudomonadati</taxon>
        <taxon>Bacteroidota</taxon>
        <taxon>Cytophagia</taxon>
        <taxon>Cytophagales</taxon>
        <taxon>Cytophagaceae</taxon>
        <taxon>Spirosoma</taxon>
    </lineage>
</organism>
<dbReference type="EC" id="2.7.13.3" evidence="2"/>
<dbReference type="FunFam" id="3.30.565.10:FF:000006">
    <property type="entry name" value="Sensor histidine kinase WalK"/>
    <property type="match status" value="1"/>
</dbReference>
<evidence type="ECO:0000313" key="9">
    <source>
        <dbReference type="Proteomes" id="UP000249016"/>
    </source>
</evidence>
<keyword evidence="5" id="KW-0418">Kinase</keyword>
<dbReference type="Pfam" id="PF02518">
    <property type="entry name" value="HATPase_c"/>
    <property type="match status" value="1"/>
</dbReference>
<dbReference type="AlphaFoldDB" id="A0A327NE32"/>
<dbReference type="RefSeq" id="WP_111340440.1">
    <property type="nucleotide sequence ID" value="NZ_QLII01000001.1"/>
</dbReference>
<dbReference type="PRINTS" id="PR00344">
    <property type="entry name" value="BCTRLSENSOR"/>
</dbReference>
<protein>
    <recommendedName>
        <fullName evidence="2">histidine kinase</fullName>
        <ecNumber evidence="2">2.7.13.3</ecNumber>
    </recommendedName>
</protein>
<dbReference type="GO" id="GO:0000160">
    <property type="term" value="P:phosphorelay signal transduction system"/>
    <property type="evidence" value="ECO:0007669"/>
    <property type="project" value="UniProtKB-KW"/>
</dbReference>
<accession>A0A327NE32</accession>
<name>A0A327NE32_9BACT</name>
<comment type="catalytic activity">
    <reaction evidence="1">
        <text>ATP + protein L-histidine = ADP + protein N-phospho-L-histidine.</text>
        <dbReference type="EC" id="2.7.13.3"/>
    </reaction>
</comment>
<keyword evidence="6" id="KW-0902">Two-component regulatory system</keyword>
<dbReference type="InterPro" id="IPR050736">
    <property type="entry name" value="Sensor_HK_Regulatory"/>
</dbReference>
<dbReference type="PROSITE" id="PS50109">
    <property type="entry name" value="HIS_KIN"/>
    <property type="match status" value="1"/>
</dbReference>
<comment type="caution">
    <text evidence="8">The sequence shown here is derived from an EMBL/GenBank/DDBJ whole genome shotgun (WGS) entry which is preliminary data.</text>
</comment>
<keyword evidence="3" id="KW-0597">Phosphoprotein</keyword>